<evidence type="ECO:0000256" key="1">
    <source>
        <dbReference type="ARBA" id="ARBA00022692"/>
    </source>
</evidence>
<reference evidence="6" key="1">
    <citation type="submission" date="2019-02" db="EMBL/GenBank/DDBJ databases">
        <authorList>
            <person name="Gruber-Vodicka R. H."/>
            <person name="Seah K. B. B."/>
        </authorList>
    </citation>
    <scope>NUCLEOTIDE SEQUENCE</scope>
    <source>
        <strain evidence="6">BECK_BZ131</strain>
    </source>
</reference>
<dbReference type="InterPro" id="IPR036259">
    <property type="entry name" value="MFS_trans_sf"/>
</dbReference>
<feature type="transmembrane region" description="Helical" evidence="4">
    <location>
        <begin position="166"/>
        <end position="185"/>
    </location>
</feature>
<dbReference type="PANTHER" id="PTHR23521:SF3">
    <property type="entry name" value="MFS TRANSPORTER"/>
    <property type="match status" value="1"/>
</dbReference>
<feature type="transmembrane region" description="Helical" evidence="4">
    <location>
        <begin position="43"/>
        <end position="64"/>
    </location>
</feature>
<feature type="transmembrane region" description="Helical" evidence="4">
    <location>
        <begin position="279"/>
        <end position="299"/>
    </location>
</feature>
<accession>A0A450TF03</accession>
<evidence type="ECO:0000256" key="2">
    <source>
        <dbReference type="ARBA" id="ARBA00022989"/>
    </source>
</evidence>
<evidence type="ECO:0000256" key="4">
    <source>
        <dbReference type="SAM" id="Phobius"/>
    </source>
</evidence>
<organism evidence="6">
    <name type="scientific">Candidatus Kentrum sp. FW</name>
    <dbReference type="NCBI Taxonomy" id="2126338"/>
    <lineage>
        <taxon>Bacteria</taxon>
        <taxon>Pseudomonadati</taxon>
        <taxon>Pseudomonadota</taxon>
        <taxon>Gammaproteobacteria</taxon>
        <taxon>Candidatus Kentrum</taxon>
    </lineage>
</organism>
<feature type="transmembrane region" description="Helical" evidence="4">
    <location>
        <begin position="368"/>
        <end position="386"/>
    </location>
</feature>
<dbReference type="PANTHER" id="PTHR23521">
    <property type="entry name" value="TRANSPORTER MFS SUPERFAMILY"/>
    <property type="match status" value="1"/>
</dbReference>
<gene>
    <name evidence="6" type="ORF">BECKFW1821C_GA0114237_100820</name>
</gene>
<evidence type="ECO:0000259" key="5">
    <source>
        <dbReference type="PROSITE" id="PS50850"/>
    </source>
</evidence>
<sequence>MKNKTRNLAVLAIGVLLIKSLWFSASAVVPQLAGMWELDDGQRAWLTMSVQIGFVAGAVVSALYNLADRFDLTRMLVASALLATVANLLIPVLDAGYDTTLVLRFLTGFGTAGVYPPGMKLIATWCREDRGFGIGLLVGALTVGAALPHLLNAFPDTGGMPPWRDVLLLAGAFSFVGSLGIAIGFRPGPYFTEKAPFNWRYALAGLRDRATRLANFGYLGHMWELYAMWAWVPLFLIASYENGGWSTPGARLAGFATIAIGGLGALLAGIYADRLGRTLITGLSLAVSGLCCIFAGFLFHEPLFLTLLCLVWGFAVVADSAQFSAAVSELVDPRYVGTALTVQTCLGFLLTSVSILLIPLLIDILGWRYVFLVLAPGPAFGIRAMLSLRALPEARKMASGRR</sequence>
<dbReference type="PROSITE" id="PS50850">
    <property type="entry name" value="MFS"/>
    <property type="match status" value="1"/>
</dbReference>
<dbReference type="Pfam" id="PF07690">
    <property type="entry name" value="MFS_1"/>
    <property type="match status" value="1"/>
</dbReference>
<dbReference type="AlphaFoldDB" id="A0A450TF03"/>
<feature type="transmembrane region" description="Helical" evidence="4">
    <location>
        <begin position="76"/>
        <end position="95"/>
    </location>
</feature>
<feature type="transmembrane region" description="Helical" evidence="4">
    <location>
        <begin position="216"/>
        <end position="240"/>
    </location>
</feature>
<keyword evidence="3 4" id="KW-0472">Membrane</keyword>
<dbReference type="EMBL" id="CAADFE010000008">
    <property type="protein sequence ID" value="VFJ65636.1"/>
    <property type="molecule type" value="Genomic_DNA"/>
</dbReference>
<keyword evidence="1 4" id="KW-0812">Transmembrane</keyword>
<feature type="domain" description="Major facilitator superfamily (MFS) profile" evidence="5">
    <location>
        <begin position="7"/>
        <end position="395"/>
    </location>
</feature>
<dbReference type="SUPFAM" id="SSF103473">
    <property type="entry name" value="MFS general substrate transporter"/>
    <property type="match status" value="1"/>
</dbReference>
<name>A0A450TF03_9GAMM</name>
<feature type="transmembrane region" description="Helical" evidence="4">
    <location>
        <begin position="131"/>
        <end position="154"/>
    </location>
</feature>
<dbReference type="InterPro" id="IPR011701">
    <property type="entry name" value="MFS"/>
</dbReference>
<feature type="transmembrane region" description="Helical" evidence="4">
    <location>
        <begin position="252"/>
        <end position="272"/>
    </location>
</feature>
<feature type="transmembrane region" description="Helical" evidence="4">
    <location>
        <begin position="101"/>
        <end position="119"/>
    </location>
</feature>
<feature type="transmembrane region" description="Helical" evidence="4">
    <location>
        <begin position="305"/>
        <end position="327"/>
    </location>
</feature>
<dbReference type="GO" id="GO:0005886">
    <property type="term" value="C:plasma membrane"/>
    <property type="evidence" value="ECO:0007669"/>
    <property type="project" value="TreeGrafter"/>
</dbReference>
<dbReference type="InterPro" id="IPR020846">
    <property type="entry name" value="MFS_dom"/>
</dbReference>
<proteinExistence type="predicted"/>
<keyword evidence="2 4" id="KW-1133">Transmembrane helix</keyword>
<protein>
    <submittedName>
        <fullName evidence="6">Nitrate/nitrite transporter NarK</fullName>
    </submittedName>
</protein>
<feature type="transmembrane region" description="Helical" evidence="4">
    <location>
        <begin position="339"/>
        <end position="362"/>
    </location>
</feature>
<evidence type="ECO:0000256" key="3">
    <source>
        <dbReference type="ARBA" id="ARBA00023136"/>
    </source>
</evidence>
<dbReference type="GO" id="GO:0022857">
    <property type="term" value="F:transmembrane transporter activity"/>
    <property type="evidence" value="ECO:0007669"/>
    <property type="project" value="InterPro"/>
</dbReference>
<dbReference type="Gene3D" id="1.20.1250.20">
    <property type="entry name" value="MFS general substrate transporter like domains"/>
    <property type="match status" value="2"/>
</dbReference>
<evidence type="ECO:0000313" key="6">
    <source>
        <dbReference type="EMBL" id="VFJ65636.1"/>
    </source>
</evidence>